<evidence type="ECO:0000256" key="1">
    <source>
        <dbReference type="ARBA" id="ARBA00004141"/>
    </source>
</evidence>
<sequence>MIVRFSKKIEEHRENLFWYLLFLRITPLLPNWFINISSPILDIPLLYFVLATLFGLMPLNIVHCRTGLILSEINQVGGFDFKQVLWLFLLGLIALIPTLFKKKLQTAFDEPEGGKVKTD</sequence>
<keyword evidence="3 6" id="KW-1133">Transmembrane helix</keyword>
<gene>
    <name evidence="7" type="ORF">EHAR0213_LOCUS12090</name>
</gene>
<evidence type="ECO:0000313" key="7">
    <source>
        <dbReference type="EMBL" id="CAE0353174.1"/>
    </source>
</evidence>
<dbReference type="AlphaFoldDB" id="A0A7S3JEZ3"/>
<evidence type="ECO:0000256" key="5">
    <source>
        <dbReference type="ARBA" id="ARBA00025797"/>
    </source>
</evidence>
<evidence type="ECO:0000256" key="6">
    <source>
        <dbReference type="SAM" id="Phobius"/>
    </source>
</evidence>
<accession>A0A7S3JEZ3</accession>
<evidence type="ECO:0000256" key="4">
    <source>
        <dbReference type="ARBA" id="ARBA00023136"/>
    </source>
</evidence>
<feature type="transmembrane region" description="Helical" evidence="6">
    <location>
        <begin position="16"/>
        <end position="33"/>
    </location>
</feature>
<organism evidence="7">
    <name type="scientific">Euplotes harpa</name>
    <dbReference type="NCBI Taxonomy" id="151035"/>
    <lineage>
        <taxon>Eukaryota</taxon>
        <taxon>Sar</taxon>
        <taxon>Alveolata</taxon>
        <taxon>Ciliophora</taxon>
        <taxon>Intramacronucleata</taxon>
        <taxon>Spirotrichea</taxon>
        <taxon>Hypotrichia</taxon>
        <taxon>Euplotida</taxon>
        <taxon>Euplotidae</taxon>
        <taxon>Euplotes</taxon>
    </lineage>
</organism>
<dbReference type="GO" id="GO:0016020">
    <property type="term" value="C:membrane"/>
    <property type="evidence" value="ECO:0007669"/>
    <property type="project" value="UniProtKB-SubCell"/>
</dbReference>
<dbReference type="PANTHER" id="PTHR43220:SF18">
    <property type="entry name" value="TRANSMEMBRANE PROTEIN 41B"/>
    <property type="match status" value="1"/>
</dbReference>
<proteinExistence type="inferred from homology"/>
<dbReference type="GO" id="GO:0000045">
    <property type="term" value="P:autophagosome assembly"/>
    <property type="evidence" value="ECO:0007669"/>
    <property type="project" value="TreeGrafter"/>
</dbReference>
<dbReference type="PANTHER" id="PTHR43220">
    <property type="match status" value="1"/>
</dbReference>
<evidence type="ECO:0000256" key="2">
    <source>
        <dbReference type="ARBA" id="ARBA00022692"/>
    </source>
</evidence>
<evidence type="ECO:0008006" key="8">
    <source>
        <dbReference type="Google" id="ProtNLM"/>
    </source>
</evidence>
<reference evidence="7" key="1">
    <citation type="submission" date="2021-01" db="EMBL/GenBank/DDBJ databases">
        <authorList>
            <person name="Corre E."/>
            <person name="Pelletier E."/>
            <person name="Niang G."/>
            <person name="Scheremetjew M."/>
            <person name="Finn R."/>
            <person name="Kale V."/>
            <person name="Holt S."/>
            <person name="Cochrane G."/>
            <person name="Meng A."/>
            <person name="Brown T."/>
            <person name="Cohen L."/>
        </authorList>
    </citation>
    <scope>NUCLEOTIDE SEQUENCE</scope>
    <source>
        <strain evidence="7">FSP1.4</strain>
    </source>
</reference>
<feature type="transmembrane region" description="Helical" evidence="6">
    <location>
        <begin position="45"/>
        <end position="63"/>
    </location>
</feature>
<comment type="similarity">
    <text evidence="5">Belongs to the TMEM41 family.</text>
</comment>
<keyword evidence="4 6" id="KW-0472">Membrane</keyword>
<feature type="transmembrane region" description="Helical" evidence="6">
    <location>
        <begin position="83"/>
        <end position="100"/>
    </location>
</feature>
<keyword evidence="2 6" id="KW-0812">Transmembrane</keyword>
<name>A0A7S3JEZ3_9SPIT</name>
<evidence type="ECO:0000256" key="3">
    <source>
        <dbReference type="ARBA" id="ARBA00022989"/>
    </source>
</evidence>
<dbReference type="EMBL" id="HBII01028947">
    <property type="protein sequence ID" value="CAE0353174.1"/>
    <property type="molecule type" value="Transcribed_RNA"/>
</dbReference>
<dbReference type="InterPro" id="IPR045014">
    <property type="entry name" value="TM41A/B"/>
</dbReference>
<comment type="subcellular location">
    <subcellularLocation>
        <location evidence="1">Membrane</location>
        <topology evidence="1">Multi-pass membrane protein</topology>
    </subcellularLocation>
</comment>
<protein>
    <recommendedName>
        <fullName evidence="8">Transmembrane protein 41A</fullName>
    </recommendedName>
</protein>